<sequence length="296" mass="29662">MTDVLIGLDIGGSKTRAVRFEDGVPVGEAVAGSANVQNVSRAEAAEALAKVFAAVGAGAHRVVAGAGGIDTADDAGALVSLIAPLAPGARIEAVHDSRLILAAGRAGSGIAVIIGTGSAVWGTDGAGSEARAGGWGYLLGDEGSGYWLAREAVRHALRRRDQGLEPDGLTRALLADCGLSKPVELIAAFHGGAGRAYWAQRSRVVIDAAGSDPAAAALLEEAIAELSQLIVLVARRIGSSGPVILGGSIGANVPRMAQGIAAEVAAHGITGVRPLDRAPVLGAAFLAGWEADREQA</sequence>
<dbReference type="Gene3D" id="3.30.420.40">
    <property type="match status" value="2"/>
</dbReference>
<proteinExistence type="predicted"/>
<evidence type="ECO:0000313" key="2">
    <source>
        <dbReference type="EMBL" id="GLB67653.1"/>
    </source>
</evidence>
<dbReference type="EMBL" id="BRVS01000008">
    <property type="protein sequence ID" value="GLB67653.1"/>
    <property type="molecule type" value="Genomic_DNA"/>
</dbReference>
<evidence type="ECO:0000313" key="3">
    <source>
        <dbReference type="Proteomes" id="UP001209654"/>
    </source>
</evidence>
<gene>
    <name evidence="2" type="ORF">AHIS1636_20930</name>
</gene>
<organism evidence="2 3">
    <name type="scientific">Arthrobacter mangrovi</name>
    <dbReference type="NCBI Taxonomy" id="2966350"/>
    <lineage>
        <taxon>Bacteria</taxon>
        <taxon>Bacillati</taxon>
        <taxon>Actinomycetota</taxon>
        <taxon>Actinomycetes</taxon>
        <taxon>Micrococcales</taxon>
        <taxon>Micrococcaceae</taxon>
        <taxon>Arthrobacter</taxon>
    </lineage>
</organism>
<name>A0ABQ5MUK2_9MICC</name>
<dbReference type="InterPro" id="IPR002731">
    <property type="entry name" value="ATPase_BadF"/>
</dbReference>
<feature type="domain" description="ATPase BadF/BadG/BcrA/BcrD type" evidence="1">
    <location>
        <begin position="6"/>
        <end position="287"/>
    </location>
</feature>
<dbReference type="Pfam" id="PF01869">
    <property type="entry name" value="BcrAD_BadFG"/>
    <property type="match status" value="1"/>
</dbReference>
<dbReference type="PANTHER" id="PTHR43190">
    <property type="entry name" value="N-ACETYL-D-GLUCOSAMINE KINASE"/>
    <property type="match status" value="1"/>
</dbReference>
<comment type="caution">
    <text evidence="2">The sequence shown here is derived from an EMBL/GenBank/DDBJ whole genome shotgun (WGS) entry which is preliminary data.</text>
</comment>
<dbReference type="SUPFAM" id="SSF53067">
    <property type="entry name" value="Actin-like ATPase domain"/>
    <property type="match status" value="2"/>
</dbReference>
<reference evidence="2 3" key="1">
    <citation type="journal article" date="2023" name="Int. J. Syst. Evol. Microbiol.">
        <title>Arthrobacter mangrovi sp. nov., an actinobacterium isolated from the rhizosphere of a mangrove.</title>
        <authorList>
            <person name="Hamada M."/>
            <person name="Saitou S."/>
            <person name="Enomoto N."/>
            <person name="Nanri K."/>
            <person name="Hidaka K."/>
            <person name="Miura T."/>
            <person name="Tamura T."/>
        </authorList>
    </citation>
    <scope>NUCLEOTIDE SEQUENCE [LARGE SCALE GENOMIC DNA]</scope>
    <source>
        <strain evidence="2 3">NBRC 112813</strain>
    </source>
</reference>
<protein>
    <submittedName>
        <fullName evidence="2">ATPase, BadF/BadG/BcrA/BcrD type</fullName>
    </submittedName>
</protein>
<accession>A0ABQ5MUK2</accession>
<keyword evidence="3" id="KW-1185">Reference proteome</keyword>
<dbReference type="Proteomes" id="UP001209654">
    <property type="component" value="Unassembled WGS sequence"/>
</dbReference>
<dbReference type="PANTHER" id="PTHR43190:SF3">
    <property type="entry name" value="N-ACETYL-D-GLUCOSAMINE KINASE"/>
    <property type="match status" value="1"/>
</dbReference>
<dbReference type="InterPro" id="IPR043129">
    <property type="entry name" value="ATPase_NBD"/>
</dbReference>
<dbReference type="RefSeq" id="WP_264795762.1">
    <property type="nucleotide sequence ID" value="NZ_BRVS01000008.1"/>
</dbReference>
<evidence type="ECO:0000259" key="1">
    <source>
        <dbReference type="Pfam" id="PF01869"/>
    </source>
</evidence>
<dbReference type="InterPro" id="IPR052519">
    <property type="entry name" value="Euk-type_GlcNAc_Kinase"/>
</dbReference>